<accession>G0NSX9</accession>
<dbReference type="PANTHER" id="PTHR23362">
    <property type="entry name" value="L-PLASTIN-RELATED"/>
    <property type="match status" value="1"/>
</dbReference>
<evidence type="ECO:0000313" key="2">
    <source>
        <dbReference type="EMBL" id="EGT36978.1"/>
    </source>
</evidence>
<proteinExistence type="predicted"/>
<gene>
    <name evidence="2" type="ORF">CAEBREN_05769</name>
</gene>
<dbReference type="InterPro" id="IPR053315">
    <property type="entry name" value="Peptidase_C14A"/>
</dbReference>
<organism evidence="3">
    <name type="scientific">Caenorhabditis brenneri</name>
    <name type="common">Nematode worm</name>
    <dbReference type="NCBI Taxonomy" id="135651"/>
    <lineage>
        <taxon>Eukaryota</taxon>
        <taxon>Metazoa</taxon>
        <taxon>Ecdysozoa</taxon>
        <taxon>Nematoda</taxon>
        <taxon>Chromadorea</taxon>
        <taxon>Rhabditida</taxon>
        <taxon>Rhabditina</taxon>
        <taxon>Rhabditomorpha</taxon>
        <taxon>Rhabditoidea</taxon>
        <taxon>Rhabditidae</taxon>
        <taxon>Peloderinae</taxon>
        <taxon>Caenorhabditis</taxon>
    </lineage>
</organism>
<dbReference type="Pfam" id="PF04435">
    <property type="entry name" value="SPK"/>
    <property type="match status" value="1"/>
</dbReference>
<dbReference type="AlphaFoldDB" id="G0NSX9"/>
<evidence type="ECO:0000259" key="1">
    <source>
        <dbReference type="Pfam" id="PF04435"/>
    </source>
</evidence>
<dbReference type="OrthoDB" id="5883964at2759"/>
<name>G0NSX9_CAEBE</name>
<dbReference type="InterPro" id="IPR006570">
    <property type="entry name" value="SPK_dom"/>
</dbReference>
<dbReference type="Proteomes" id="UP000008068">
    <property type="component" value="Unassembled WGS sequence"/>
</dbReference>
<dbReference type="EMBL" id="GL379941">
    <property type="protein sequence ID" value="EGT36978.1"/>
    <property type="molecule type" value="Genomic_DNA"/>
</dbReference>
<dbReference type="eggNOG" id="ENOG502TK83">
    <property type="taxonomic scope" value="Eukaryota"/>
</dbReference>
<sequence>MGQKRGLRKRQRGTKLLKFMSWIVNRIGDTDIPIPLAILQKCWAASKKNFTRLQKRSMKVRKVALHRDLKNIDSLEGFTNLQKVQMLFILSFPVNEAFENILKAEGHHIELIDSVRRISFFRSQDGTFERREPDHDVKPLDLNLLAGQIKYEDKEESDDDELMDEEEPLDWDEQEALDIKQELSFADNEQGAATGIKEEAKADFVEEFIPPDTMDCKPSSSDPVIPVYPSASTVSESLEVLRSSVMALRYPSMTKTLNLIEEALVTYGSNMNLVPMADITLNLPSIIYLAMKGDPTNKNEEQVNRKAYLQFLLQFVILLDSRALDEQQVALEWKIDETDDQARIRLEKVKNGLSILLIAITA</sequence>
<protein>
    <recommendedName>
        <fullName evidence="1">SPK domain-containing protein</fullName>
    </recommendedName>
</protein>
<evidence type="ECO:0000313" key="3">
    <source>
        <dbReference type="Proteomes" id="UP000008068"/>
    </source>
</evidence>
<dbReference type="InParanoid" id="G0NSX9"/>
<reference evidence="3" key="1">
    <citation type="submission" date="2011-07" db="EMBL/GenBank/DDBJ databases">
        <authorList>
            <consortium name="Caenorhabditis brenneri Sequencing and Analysis Consortium"/>
            <person name="Wilson R.K."/>
        </authorList>
    </citation>
    <scope>NUCLEOTIDE SEQUENCE [LARGE SCALE GENOMIC DNA]</scope>
    <source>
        <strain evidence="3">PB2801</strain>
    </source>
</reference>
<feature type="domain" description="SPK" evidence="1">
    <location>
        <begin position="19"/>
        <end position="129"/>
    </location>
</feature>
<dbReference type="HOGENOM" id="CLU_765533_0_0_1"/>
<keyword evidence="3" id="KW-1185">Reference proteome</keyword>